<organism evidence="10 11">
    <name type="scientific">Nocardia nova</name>
    <dbReference type="NCBI Taxonomy" id="37330"/>
    <lineage>
        <taxon>Bacteria</taxon>
        <taxon>Bacillati</taxon>
        <taxon>Actinomycetota</taxon>
        <taxon>Actinomycetes</taxon>
        <taxon>Mycobacteriales</taxon>
        <taxon>Nocardiaceae</taxon>
        <taxon>Nocardia</taxon>
    </lineage>
</organism>
<dbReference type="AlphaFoldDB" id="A0A2S5ZXZ0"/>
<dbReference type="GO" id="GO:0005886">
    <property type="term" value="C:plasma membrane"/>
    <property type="evidence" value="ECO:0007669"/>
    <property type="project" value="UniProtKB-SubCell"/>
</dbReference>
<dbReference type="RefSeq" id="WP_063910838.1">
    <property type="nucleotide sequence ID" value="NZ_JAUJFK010000017.1"/>
</dbReference>
<evidence type="ECO:0000256" key="7">
    <source>
        <dbReference type="SAM" id="MobiDB-lite"/>
    </source>
</evidence>
<keyword evidence="5 8" id="KW-1133">Transmembrane helix</keyword>
<evidence type="ECO:0000256" key="1">
    <source>
        <dbReference type="ARBA" id="ARBA00004651"/>
    </source>
</evidence>
<dbReference type="InterPro" id="IPR032816">
    <property type="entry name" value="VTT_dom"/>
</dbReference>
<feature type="transmembrane region" description="Helical" evidence="8">
    <location>
        <begin position="170"/>
        <end position="187"/>
    </location>
</feature>
<gene>
    <name evidence="10" type="ORF">C5F51_29675</name>
</gene>
<evidence type="ECO:0000256" key="5">
    <source>
        <dbReference type="ARBA" id="ARBA00022989"/>
    </source>
</evidence>
<feature type="transmembrane region" description="Helical" evidence="8">
    <location>
        <begin position="54"/>
        <end position="74"/>
    </location>
</feature>
<feature type="domain" description="VTT" evidence="9">
    <location>
        <begin position="34"/>
        <end position="156"/>
    </location>
</feature>
<protein>
    <submittedName>
        <fullName evidence="10">DedA family protein</fullName>
    </submittedName>
</protein>
<evidence type="ECO:0000259" key="9">
    <source>
        <dbReference type="Pfam" id="PF09335"/>
    </source>
</evidence>
<feature type="transmembrane region" description="Helical" evidence="8">
    <location>
        <begin position="139"/>
        <end position="164"/>
    </location>
</feature>
<feature type="region of interest" description="Disordered" evidence="7">
    <location>
        <begin position="198"/>
        <end position="229"/>
    </location>
</feature>
<feature type="compositionally biased region" description="Basic and acidic residues" evidence="7">
    <location>
        <begin position="204"/>
        <end position="229"/>
    </location>
</feature>
<accession>A0A2S5ZXZ0</accession>
<keyword evidence="11" id="KW-1185">Reference proteome</keyword>
<keyword evidence="6 8" id="KW-0472">Membrane</keyword>
<comment type="caution">
    <text evidence="10">The sequence shown here is derived from an EMBL/GenBank/DDBJ whole genome shotgun (WGS) entry which is preliminary data.</text>
</comment>
<feature type="transmembrane region" description="Helical" evidence="8">
    <location>
        <begin position="16"/>
        <end position="34"/>
    </location>
</feature>
<dbReference type="InterPro" id="IPR051311">
    <property type="entry name" value="DedA_domain"/>
</dbReference>
<name>A0A2S5ZXZ0_9NOCA</name>
<dbReference type="EMBL" id="PSZD01000026">
    <property type="protein sequence ID" value="PPJ23029.1"/>
    <property type="molecule type" value="Genomic_DNA"/>
</dbReference>
<keyword evidence="3" id="KW-1003">Cell membrane</keyword>
<dbReference type="Pfam" id="PF09335">
    <property type="entry name" value="VTT_dom"/>
    <property type="match status" value="1"/>
</dbReference>
<evidence type="ECO:0000256" key="4">
    <source>
        <dbReference type="ARBA" id="ARBA00022692"/>
    </source>
</evidence>
<comment type="similarity">
    <text evidence="2">Belongs to the DedA family.</text>
</comment>
<comment type="subcellular location">
    <subcellularLocation>
        <location evidence="1">Cell membrane</location>
        <topology evidence="1">Multi-pass membrane protein</topology>
    </subcellularLocation>
</comment>
<dbReference type="Proteomes" id="UP000238356">
    <property type="component" value="Unassembled WGS sequence"/>
</dbReference>
<evidence type="ECO:0000256" key="2">
    <source>
        <dbReference type="ARBA" id="ARBA00010792"/>
    </source>
</evidence>
<evidence type="ECO:0000313" key="11">
    <source>
        <dbReference type="Proteomes" id="UP000238356"/>
    </source>
</evidence>
<sequence length="229" mass="24673">MNQLQDLVTGAAGSPWVYFALLGVCIVDAFFPPVPSESVIAALAAIGSSTGKPSVWLLILAAAVGAIIGDNLAYTIGRAIGTDRFAWMRKPKIRRAFDWARGMLDKRAALLVITGRYIPVGRIAVNMTAGATEYPRRKFVPLTVIGGVSWAVYSVAIASAFGRWLRDQPLLAAVIGIACAIVLGFLVDRIVRHFFPSTGEEESGDTRHDDSRREDEAGERAEARRGQGS</sequence>
<evidence type="ECO:0000256" key="8">
    <source>
        <dbReference type="SAM" id="Phobius"/>
    </source>
</evidence>
<evidence type="ECO:0000313" key="10">
    <source>
        <dbReference type="EMBL" id="PPJ23029.1"/>
    </source>
</evidence>
<keyword evidence="4 8" id="KW-0812">Transmembrane</keyword>
<evidence type="ECO:0000256" key="3">
    <source>
        <dbReference type="ARBA" id="ARBA00022475"/>
    </source>
</evidence>
<dbReference type="PANTHER" id="PTHR42709:SF6">
    <property type="entry name" value="UNDECAPRENYL PHOSPHATE TRANSPORTER A"/>
    <property type="match status" value="1"/>
</dbReference>
<reference evidence="10 11" key="1">
    <citation type="submission" date="2018-02" db="EMBL/GenBank/DDBJ databases">
        <title>8 Nocardia nova and 1 Nocardia cyriacigeorgica strain used for evolution to TMP-SMX.</title>
        <authorList>
            <person name="Mehta H."/>
            <person name="Weng J."/>
            <person name="Shamoo Y."/>
        </authorList>
    </citation>
    <scope>NUCLEOTIDE SEQUENCE [LARGE SCALE GENOMIC DNA]</scope>
    <source>
        <strain evidence="10 11">BAA2227</strain>
    </source>
</reference>
<proteinExistence type="inferred from homology"/>
<evidence type="ECO:0000256" key="6">
    <source>
        <dbReference type="ARBA" id="ARBA00023136"/>
    </source>
</evidence>
<dbReference type="PANTHER" id="PTHR42709">
    <property type="entry name" value="ALKALINE PHOSPHATASE LIKE PROTEIN"/>
    <property type="match status" value="1"/>
</dbReference>